<dbReference type="SUPFAM" id="SSF46934">
    <property type="entry name" value="UBA-like"/>
    <property type="match status" value="1"/>
</dbReference>
<keyword evidence="1" id="KW-0833">Ubl conjugation pathway</keyword>
<evidence type="ECO:0000313" key="4">
    <source>
        <dbReference type="EMBL" id="GAU93961.1"/>
    </source>
</evidence>
<evidence type="ECO:0000259" key="3">
    <source>
        <dbReference type="PROSITE" id="PS51229"/>
    </source>
</evidence>
<dbReference type="GO" id="GO:2000436">
    <property type="term" value="P:positive regulation of protein neddylation"/>
    <property type="evidence" value="ECO:0007669"/>
    <property type="project" value="UniProtKB-ARBA"/>
</dbReference>
<dbReference type="PANTHER" id="PTHR12281">
    <property type="entry name" value="RP42 RELATED"/>
    <property type="match status" value="1"/>
</dbReference>
<dbReference type="Proteomes" id="UP000186922">
    <property type="component" value="Unassembled WGS sequence"/>
</dbReference>
<dbReference type="PANTHER" id="PTHR12281:SF32">
    <property type="entry name" value="DCN1-LIKE PROTEIN"/>
    <property type="match status" value="1"/>
</dbReference>
<dbReference type="GO" id="GO:0097602">
    <property type="term" value="F:cullin family protein binding"/>
    <property type="evidence" value="ECO:0007669"/>
    <property type="project" value="TreeGrafter"/>
</dbReference>
<evidence type="ECO:0000313" key="5">
    <source>
        <dbReference type="Proteomes" id="UP000186922"/>
    </source>
</evidence>
<evidence type="ECO:0000256" key="1">
    <source>
        <dbReference type="ARBA" id="ARBA00022786"/>
    </source>
</evidence>
<evidence type="ECO:0000256" key="2">
    <source>
        <dbReference type="RuleBase" id="RU410713"/>
    </source>
</evidence>
<dbReference type="InterPro" id="IPR009060">
    <property type="entry name" value="UBA-like_sf"/>
</dbReference>
<dbReference type="Gene3D" id="1.10.238.10">
    <property type="entry name" value="EF-hand"/>
    <property type="match status" value="1"/>
</dbReference>
<protein>
    <recommendedName>
        <fullName evidence="2">Defective in cullin neddylation protein</fullName>
    </recommendedName>
</protein>
<dbReference type="Gene3D" id="1.10.8.10">
    <property type="entry name" value="DNA helicase RuvA subunit, C-terminal domain"/>
    <property type="match status" value="1"/>
</dbReference>
<dbReference type="InterPro" id="IPR042460">
    <property type="entry name" value="DCN1-like_PONY"/>
</dbReference>
<comment type="caution">
    <text evidence="4">The sequence shown here is derived from an EMBL/GenBank/DDBJ whole genome shotgun (WGS) entry which is preliminary data.</text>
</comment>
<dbReference type="STRING" id="947166.A0A1D1UWU6"/>
<dbReference type="GO" id="GO:0031624">
    <property type="term" value="F:ubiquitin conjugating enzyme binding"/>
    <property type="evidence" value="ECO:0007669"/>
    <property type="project" value="TreeGrafter"/>
</dbReference>
<accession>A0A1D1UWU6</accession>
<gene>
    <name evidence="4" type="primary">RvY_05812-1</name>
    <name evidence="4" type="synonym">RvY_05812.1</name>
    <name evidence="4" type="ORF">RvY_05812</name>
</gene>
<proteinExistence type="predicted"/>
<dbReference type="PROSITE" id="PS51229">
    <property type="entry name" value="DCUN1"/>
    <property type="match status" value="1"/>
</dbReference>
<reference evidence="4 5" key="1">
    <citation type="journal article" date="2016" name="Nat. Commun.">
        <title>Extremotolerant tardigrade genome and improved radiotolerance of human cultured cells by tardigrade-unique protein.</title>
        <authorList>
            <person name="Hashimoto T."/>
            <person name="Horikawa D.D."/>
            <person name="Saito Y."/>
            <person name="Kuwahara H."/>
            <person name="Kozuka-Hata H."/>
            <person name="Shin-I T."/>
            <person name="Minakuchi Y."/>
            <person name="Ohishi K."/>
            <person name="Motoyama A."/>
            <person name="Aizu T."/>
            <person name="Enomoto A."/>
            <person name="Kondo K."/>
            <person name="Tanaka S."/>
            <person name="Hara Y."/>
            <person name="Koshikawa S."/>
            <person name="Sagara H."/>
            <person name="Miura T."/>
            <person name="Yokobori S."/>
            <person name="Miyagawa K."/>
            <person name="Suzuki Y."/>
            <person name="Kubo T."/>
            <person name="Oyama M."/>
            <person name="Kohara Y."/>
            <person name="Fujiyama A."/>
            <person name="Arakawa K."/>
            <person name="Katayama T."/>
            <person name="Toyoda A."/>
            <person name="Kunieda T."/>
        </authorList>
    </citation>
    <scope>NUCLEOTIDE SEQUENCE [LARGE SCALE GENOMIC DNA]</scope>
    <source>
        <strain evidence="4 5">YOKOZUNA-1</strain>
    </source>
</reference>
<dbReference type="GO" id="GO:0032182">
    <property type="term" value="F:ubiquitin-like protein binding"/>
    <property type="evidence" value="ECO:0007669"/>
    <property type="project" value="TreeGrafter"/>
</dbReference>
<name>A0A1D1UWU6_RAMVA</name>
<organism evidence="4 5">
    <name type="scientific">Ramazzottius varieornatus</name>
    <name type="common">Water bear</name>
    <name type="synonym">Tardigrade</name>
    <dbReference type="NCBI Taxonomy" id="947166"/>
    <lineage>
        <taxon>Eukaryota</taxon>
        <taxon>Metazoa</taxon>
        <taxon>Ecdysozoa</taxon>
        <taxon>Tardigrada</taxon>
        <taxon>Eutardigrada</taxon>
        <taxon>Parachela</taxon>
        <taxon>Hypsibioidea</taxon>
        <taxon>Ramazzottiidae</taxon>
        <taxon>Ramazzottius</taxon>
    </lineage>
</organism>
<feature type="domain" description="DCUN1" evidence="3">
    <location>
        <begin position="61"/>
        <end position="254"/>
    </location>
</feature>
<dbReference type="Gene3D" id="1.10.238.200">
    <property type="entry name" value="Cullin, PONY binding domain"/>
    <property type="match status" value="1"/>
</dbReference>
<dbReference type="EMBL" id="BDGG01000002">
    <property type="protein sequence ID" value="GAU93961.1"/>
    <property type="molecule type" value="Genomic_DNA"/>
</dbReference>
<dbReference type="InterPro" id="IPR014764">
    <property type="entry name" value="DCN-prot"/>
</dbReference>
<dbReference type="GO" id="GO:0000151">
    <property type="term" value="C:ubiquitin ligase complex"/>
    <property type="evidence" value="ECO:0007669"/>
    <property type="project" value="TreeGrafter"/>
</dbReference>
<dbReference type="GO" id="GO:0005886">
    <property type="term" value="C:plasma membrane"/>
    <property type="evidence" value="ECO:0007669"/>
    <property type="project" value="UniProtKB-ARBA"/>
</dbReference>
<keyword evidence="5" id="KW-1185">Reference proteome</keyword>
<dbReference type="AlphaFoldDB" id="A0A1D1UWU6"/>
<dbReference type="Pfam" id="PF14555">
    <property type="entry name" value="UBA_4"/>
    <property type="match status" value="1"/>
</dbReference>
<dbReference type="OrthoDB" id="286637at2759"/>
<comment type="function">
    <text evidence="2">Neddylation of cullins play an essential role in the regulation of SCF-type complexes activity.</text>
</comment>
<dbReference type="CDD" id="cd14350">
    <property type="entry name" value="UBA_DCNL"/>
    <property type="match status" value="1"/>
</dbReference>
<dbReference type="Pfam" id="PF03556">
    <property type="entry name" value="Cullin_binding"/>
    <property type="match status" value="1"/>
</dbReference>
<dbReference type="FunFam" id="1.10.238.10:FF:000030">
    <property type="entry name" value="DCN1-like protein"/>
    <property type="match status" value="1"/>
</dbReference>
<sequence length="270" mass="31868">MSKLNKDQKSKVRQFIDLTETGETTAINCLTQFNWHVERAADAYFTNPRRYAATTEVKSSVDRKKIEQLFQKYKEIDRERNEERILVNGMIRLLEDLRLAPDSIRVLILAWKCEAKTQCEFSRDEFTRGLLELQSDSLEKLGKVLQSTESELQNVQKFRDLYSFTYNYAQQFSTQKNLDFDVAVAYWRIILTGRFSLLELWLEFLKEFNKNRSISRDTWNLVFDFAVNINGDLKRFDGEGAWPVLIDEFVEWVRPRVPSQADDDVMIVED</sequence>
<dbReference type="GO" id="GO:0045116">
    <property type="term" value="P:protein neddylation"/>
    <property type="evidence" value="ECO:0007669"/>
    <property type="project" value="TreeGrafter"/>
</dbReference>
<dbReference type="InterPro" id="IPR005176">
    <property type="entry name" value="PONY_dom"/>
</dbReference>
<dbReference type="FunFam" id="1.10.238.200:FF:000003">
    <property type="entry name" value="DCN1-like protein 3"/>
    <property type="match status" value="1"/>
</dbReference>